<dbReference type="AlphaFoldDB" id="A0A367F986"/>
<proteinExistence type="predicted"/>
<protein>
    <submittedName>
        <fullName evidence="1">Gamma carbonic anhydrase family protein</fullName>
    </submittedName>
</protein>
<evidence type="ECO:0000313" key="2">
    <source>
        <dbReference type="Proteomes" id="UP000253094"/>
    </source>
</evidence>
<dbReference type="RefSeq" id="WP_114032072.1">
    <property type="nucleotide sequence ID" value="NZ_QOIL01000019.1"/>
</dbReference>
<dbReference type="EMBL" id="QOIL01000019">
    <property type="protein sequence ID" value="RCG26499.1"/>
    <property type="molecule type" value="Genomic_DNA"/>
</dbReference>
<dbReference type="InterPro" id="IPR047324">
    <property type="entry name" value="LbH_gamma_CA-like"/>
</dbReference>
<dbReference type="InterPro" id="IPR050484">
    <property type="entry name" value="Transf_Hexapept/Carb_Anhydrase"/>
</dbReference>
<evidence type="ECO:0000313" key="1">
    <source>
        <dbReference type="EMBL" id="RCG26499.1"/>
    </source>
</evidence>
<keyword evidence="2" id="KW-1185">Reference proteome</keyword>
<name>A0A367F986_9ACTN</name>
<dbReference type="Proteomes" id="UP000253094">
    <property type="component" value="Unassembled WGS sequence"/>
</dbReference>
<gene>
    <name evidence="1" type="ORF">DQ384_29080</name>
</gene>
<comment type="caution">
    <text evidence="1">The sequence shown here is derived from an EMBL/GenBank/DDBJ whole genome shotgun (WGS) entry which is preliminary data.</text>
</comment>
<dbReference type="PANTHER" id="PTHR13061">
    <property type="entry name" value="DYNACTIN SUBUNIT P25"/>
    <property type="match status" value="1"/>
</dbReference>
<dbReference type="CDD" id="cd04645">
    <property type="entry name" value="LbH_gamma_CA_like"/>
    <property type="match status" value="1"/>
</dbReference>
<sequence length="179" mass="18480">MRGTLEENVPRIDPRAWLAPGAIVVGNVTIGRGTSVWYGSVLRGDDDAIVVGEECNVQDMCCLHADRGQPCIIEDRVSIGHKAVVHGAHVAAGSLIGIGAIVLGGARIGAGSMIAAGALVGPRMAIPPGVLVAGAPGRVVRKLTDGDRAVLTGTADSYVELARRHQAAKWDDLLSTSHP</sequence>
<dbReference type="PANTHER" id="PTHR13061:SF29">
    <property type="entry name" value="GAMMA CARBONIC ANHYDRASE-LIKE 1, MITOCHONDRIAL-RELATED"/>
    <property type="match status" value="1"/>
</dbReference>
<accession>A0A367F986</accession>
<organism evidence="1 2">
    <name type="scientific">Sphaerisporangium album</name>
    <dbReference type="NCBI Taxonomy" id="509200"/>
    <lineage>
        <taxon>Bacteria</taxon>
        <taxon>Bacillati</taxon>
        <taxon>Actinomycetota</taxon>
        <taxon>Actinomycetes</taxon>
        <taxon>Streptosporangiales</taxon>
        <taxon>Streptosporangiaceae</taxon>
        <taxon>Sphaerisporangium</taxon>
    </lineage>
</organism>
<dbReference type="Gene3D" id="2.160.10.10">
    <property type="entry name" value="Hexapeptide repeat proteins"/>
    <property type="match status" value="1"/>
</dbReference>
<reference evidence="1 2" key="1">
    <citation type="submission" date="2018-06" db="EMBL/GenBank/DDBJ databases">
        <title>Sphaerisporangium craniellae sp. nov., isolated from a marine sponge in the South China Sea.</title>
        <authorList>
            <person name="Li L."/>
        </authorList>
    </citation>
    <scope>NUCLEOTIDE SEQUENCE [LARGE SCALE GENOMIC DNA]</scope>
    <source>
        <strain evidence="1 2">CCTCC AA 208026</strain>
    </source>
</reference>
<dbReference type="OrthoDB" id="9803036at2"/>
<dbReference type="SUPFAM" id="SSF51161">
    <property type="entry name" value="Trimeric LpxA-like enzymes"/>
    <property type="match status" value="1"/>
</dbReference>
<dbReference type="InterPro" id="IPR011004">
    <property type="entry name" value="Trimer_LpxA-like_sf"/>
</dbReference>